<dbReference type="InterPro" id="IPR036397">
    <property type="entry name" value="RNaseH_sf"/>
</dbReference>
<accession>A0A562JKU5</accession>
<keyword evidence="2" id="KW-0378">Hydrolase</keyword>
<dbReference type="InterPro" id="IPR051274">
    <property type="entry name" value="3-5_Exoribonuclease"/>
</dbReference>
<proteinExistence type="predicted"/>
<dbReference type="GO" id="GO:0000175">
    <property type="term" value="F:3'-5'-RNA exonuclease activity"/>
    <property type="evidence" value="ECO:0007669"/>
    <property type="project" value="InterPro"/>
</dbReference>
<evidence type="ECO:0000256" key="3">
    <source>
        <dbReference type="ARBA" id="ARBA00022839"/>
    </source>
</evidence>
<dbReference type="SUPFAM" id="SSF53098">
    <property type="entry name" value="Ribonuclease H-like"/>
    <property type="match status" value="1"/>
</dbReference>
<dbReference type="InterPro" id="IPR013520">
    <property type="entry name" value="Ribonucl_H"/>
</dbReference>
<organism evidence="5 6">
    <name type="scientific">Sedimentibacter saalensis</name>
    <dbReference type="NCBI Taxonomy" id="130788"/>
    <lineage>
        <taxon>Bacteria</taxon>
        <taxon>Bacillati</taxon>
        <taxon>Bacillota</taxon>
        <taxon>Tissierellia</taxon>
        <taxon>Sedimentibacter</taxon>
    </lineage>
</organism>
<gene>
    <name evidence="5" type="ORF">LY60_00194</name>
</gene>
<dbReference type="AlphaFoldDB" id="A0A562JKU5"/>
<evidence type="ECO:0000256" key="2">
    <source>
        <dbReference type="ARBA" id="ARBA00022801"/>
    </source>
</evidence>
<name>A0A562JKU5_9FIRM</name>
<dbReference type="SMART" id="SM00479">
    <property type="entry name" value="EXOIII"/>
    <property type="match status" value="1"/>
</dbReference>
<dbReference type="Proteomes" id="UP000315343">
    <property type="component" value="Unassembled WGS sequence"/>
</dbReference>
<dbReference type="OrthoDB" id="159416at2"/>
<dbReference type="PANTHER" id="PTHR23044:SF61">
    <property type="entry name" value="3'-5' EXORIBONUCLEASE 1-RELATED"/>
    <property type="match status" value="1"/>
</dbReference>
<dbReference type="EMBL" id="VLKH01000001">
    <property type="protein sequence ID" value="TWH83583.1"/>
    <property type="molecule type" value="Genomic_DNA"/>
</dbReference>
<dbReference type="InterPro" id="IPR047201">
    <property type="entry name" value="ERI-1_3'hExo-like"/>
</dbReference>
<dbReference type="PANTHER" id="PTHR23044">
    <property type="entry name" value="3'-5' EXONUCLEASE ERI1-RELATED"/>
    <property type="match status" value="1"/>
</dbReference>
<dbReference type="RefSeq" id="WP_145078717.1">
    <property type="nucleotide sequence ID" value="NZ_VLKH01000001.1"/>
</dbReference>
<evidence type="ECO:0000313" key="5">
    <source>
        <dbReference type="EMBL" id="TWH83583.1"/>
    </source>
</evidence>
<sequence length="245" mass="28452">MNFVVFDSEFNQNIKALTNSDKRSVYPFEIIQIGAVKLDESFNAVGTFNRLVKPTIYSSILPFITKLTGIETEQLMDKETFPSVFSEFINFAGVDSVLCMWGMSDIKELFRNSSYHGLDLTLLPKRYINIQHHASAYFNSPQKNPLRLQHVVELMNIPVSSDFHDALNDAYYTAEIFKRLYNSSVEIKEYDPDYVRPRIINPRKKIDTEGLLQQFEKMYQRELTPEEKSIIILSYKMGKTGQFLK</sequence>
<dbReference type="CDD" id="cd06133">
    <property type="entry name" value="ERI-1_3'hExo_like"/>
    <property type="match status" value="1"/>
</dbReference>
<dbReference type="Pfam" id="PF00929">
    <property type="entry name" value="RNase_T"/>
    <property type="match status" value="1"/>
</dbReference>
<dbReference type="Gene3D" id="3.30.420.10">
    <property type="entry name" value="Ribonuclease H-like superfamily/Ribonuclease H"/>
    <property type="match status" value="1"/>
</dbReference>
<dbReference type="GO" id="GO:0003676">
    <property type="term" value="F:nucleic acid binding"/>
    <property type="evidence" value="ECO:0007669"/>
    <property type="project" value="InterPro"/>
</dbReference>
<keyword evidence="1" id="KW-0540">Nuclease</keyword>
<keyword evidence="6" id="KW-1185">Reference proteome</keyword>
<evidence type="ECO:0000256" key="1">
    <source>
        <dbReference type="ARBA" id="ARBA00022722"/>
    </source>
</evidence>
<feature type="domain" description="Exonuclease" evidence="4">
    <location>
        <begin position="2"/>
        <end position="186"/>
    </location>
</feature>
<evidence type="ECO:0000313" key="6">
    <source>
        <dbReference type="Proteomes" id="UP000315343"/>
    </source>
</evidence>
<reference evidence="5 6" key="1">
    <citation type="submission" date="2019-07" db="EMBL/GenBank/DDBJ databases">
        <title>Genomic Encyclopedia of Type Strains, Phase I: the one thousand microbial genomes (KMG-I) project.</title>
        <authorList>
            <person name="Kyrpides N."/>
        </authorList>
    </citation>
    <scope>NUCLEOTIDE SEQUENCE [LARGE SCALE GENOMIC DNA]</scope>
    <source>
        <strain evidence="5 6">DSM 13558</strain>
    </source>
</reference>
<comment type="caution">
    <text evidence="5">The sequence shown here is derived from an EMBL/GenBank/DDBJ whole genome shotgun (WGS) entry which is preliminary data.</text>
</comment>
<evidence type="ECO:0000259" key="4">
    <source>
        <dbReference type="SMART" id="SM00479"/>
    </source>
</evidence>
<keyword evidence="3 5" id="KW-0269">Exonuclease</keyword>
<protein>
    <submittedName>
        <fullName evidence="5">Exonuclease</fullName>
    </submittedName>
</protein>
<dbReference type="InterPro" id="IPR012337">
    <property type="entry name" value="RNaseH-like_sf"/>
</dbReference>